<dbReference type="PROSITE" id="PS51318">
    <property type="entry name" value="TAT"/>
    <property type="match status" value="1"/>
</dbReference>
<organism evidence="4 5">
    <name type="scientific">Peterkaempfera bronchialis</name>
    <dbReference type="NCBI Taxonomy" id="2126346"/>
    <lineage>
        <taxon>Bacteria</taxon>
        <taxon>Bacillati</taxon>
        <taxon>Actinomycetota</taxon>
        <taxon>Actinomycetes</taxon>
        <taxon>Kitasatosporales</taxon>
        <taxon>Streptomycetaceae</taxon>
        <taxon>Peterkaempfera</taxon>
    </lineage>
</organism>
<dbReference type="InterPro" id="IPR036365">
    <property type="entry name" value="PGBD-like_sf"/>
</dbReference>
<evidence type="ECO:0000256" key="1">
    <source>
        <dbReference type="SAM" id="Phobius"/>
    </source>
</evidence>
<dbReference type="InterPro" id="IPR002477">
    <property type="entry name" value="Peptidoglycan-bd-like"/>
</dbReference>
<dbReference type="InterPro" id="IPR006311">
    <property type="entry name" value="TAT_signal"/>
</dbReference>
<dbReference type="Pfam" id="PF01471">
    <property type="entry name" value="PG_binding_1"/>
    <property type="match status" value="1"/>
</dbReference>
<evidence type="ECO:0000259" key="2">
    <source>
        <dbReference type="Pfam" id="PF01471"/>
    </source>
</evidence>
<feature type="transmembrane region" description="Helical" evidence="1">
    <location>
        <begin position="20"/>
        <end position="39"/>
    </location>
</feature>
<feature type="domain" description="Peptidase M15A C-terminal" evidence="3">
    <location>
        <begin position="132"/>
        <end position="239"/>
    </location>
</feature>
<dbReference type="Pfam" id="PF08291">
    <property type="entry name" value="Peptidase_M15_3"/>
    <property type="match status" value="1"/>
</dbReference>
<keyword evidence="4" id="KW-0121">Carboxypeptidase</keyword>
<keyword evidence="4" id="KW-0378">Hydrolase</keyword>
<evidence type="ECO:0000313" key="4">
    <source>
        <dbReference type="EMBL" id="AXI79169.1"/>
    </source>
</evidence>
<dbReference type="Proteomes" id="UP000249340">
    <property type="component" value="Chromosome"/>
</dbReference>
<dbReference type="InterPro" id="IPR009045">
    <property type="entry name" value="Zn_M74/Hedgehog-like"/>
</dbReference>
<proteinExistence type="predicted"/>
<dbReference type="OrthoDB" id="3855688at2"/>
<name>A0A345SZL4_9ACTN</name>
<feature type="domain" description="Peptidoglycan binding-like" evidence="2">
    <location>
        <begin position="55"/>
        <end position="116"/>
    </location>
</feature>
<dbReference type="InterPro" id="IPR036366">
    <property type="entry name" value="PGBDSf"/>
</dbReference>
<dbReference type="Gene3D" id="1.10.101.10">
    <property type="entry name" value="PGBD-like superfamily/PGBD"/>
    <property type="match status" value="1"/>
</dbReference>
<keyword evidence="4" id="KW-0645">Protease</keyword>
<protein>
    <submittedName>
        <fullName evidence="4">Muramoyltetrapeptide carboxypeptidase</fullName>
    </submittedName>
</protein>
<gene>
    <name evidence="4" type="ORF">C7M71_018875</name>
</gene>
<dbReference type="Gene3D" id="3.30.1380.10">
    <property type="match status" value="1"/>
</dbReference>
<dbReference type="AlphaFoldDB" id="A0A345SZL4"/>
<dbReference type="SUPFAM" id="SSF55166">
    <property type="entry name" value="Hedgehog/DD-peptidase"/>
    <property type="match status" value="1"/>
</dbReference>
<keyword evidence="5" id="KW-1185">Reference proteome</keyword>
<accession>A0A345SZL4</accession>
<reference evidence="5" key="1">
    <citation type="submission" date="2018-07" db="EMBL/GenBank/DDBJ databases">
        <title>Streptacidiphilus bronchialis DSM 106435 chromosome.</title>
        <authorList>
            <person name="Batra D."/>
            <person name="Gulvik C.A."/>
        </authorList>
    </citation>
    <scope>NUCLEOTIDE SEQUENCE [LARGE SCALE GENOMIC DNA]</scope>
    <source>
        <strain evidence="5">DSM 106435</strain>
    </source>
</reference>
<dbReference type="RefSeq" id="WP_111490416.1">
    <property type="nucleotide sequence ID" value="NZ_CP031264.1"/>
</dbReference>
<dbReference type="SUPFAM" id="SSF47090">
    <property type="entry name" value="PGBD-like"/>
    <property type="match status" value="1"/>
</dbReference>
<dbReference type="InterPro" id="IPR013230">
    <property type="entry name" value="Peptidase_M15A_C"/>
</dbReference>
<keyword evidence="1" id="KW-1133">Transmembrane helix</keyword>
<dbReference type="GO" id="GO:0004180">
    <property type="term" value="F:carboxypeptidase activity"/>
    <property type="evidence" value="ECO:0007669"/>
    <property type="project" value="UniProtKB-KW"/>
</dbReference>
<keyword evidence="1" id="KW-0812">Transmembrane</keyword>
<keyword evidence="1" id="KW-0472">Membrane</keyword>
<sequence length="258" mass="27071">MNTEHSTGRDVSRRTLLRGAAGLAGALGAAAALNIGLAGRASAYGWSRTLQQGASGSDVTELQIRVAGWAAAGAQQTYVAVDGSFGPGTAAAVKRFQSAYGLASDGVVGPQTQQTLNGLEASDGSTSHFGWNEFTSHDGAGFTGGKVGSAQVKENVRRLMYKLEALRRKAGDRPITINSGFRSISYNAQVGGASNSMHAYGVAADLAVSGLSTLSVYRIAETCGFSGLETYTVSWQHVDSRIEYPYGSQFWWWEDGVA</sequence>
<evidence type="ECO:0000259" key="3">
    <source>
        <dbReference type="Pfam" id="PF08291"/>
    </source>
</evidence>
<dbReference type="KEGG" id="stri:C7M71_018875"/>
<evidence type="ECO:0000313" key="5">
    <source>
        <dbReference type="Proteomes" id="UP000249340"/>
    </source>
</evidence>
<dbReference type="EMBL" id="CP031264">
    <property type="protein sequence ID" value="AXI79169.1"/>
    <property type="molecule type" value="Genomic_DNA"/>
</dbReference>